<sequence length="397" mass="42695">MFKKLGPGVLVAAAFIGPGTVTACTLAGVNFGFSLLWAMLLSIIATYVLQEMSARLGIVTQKGLADVIKQELHNPWIRNSVIALIFSAIIIGNASYEAGNIGGATLGMEALFGMTYSNLYPFILGGLAFILLYLGSYKSLEKVFIVLVLIMSLSFVMTAILTKPDIWELIKGLFMPTIPEKGILTIIALVGTTVVPYNLFLHAALVSEKWKSKDDLKLAKRDTLVSIILGGLVSVSIIISAAAINSTEVNNVMDMAKALEPLYGSAALYFLGIGMFAAGITSAITAPLAAAYVANSCFGWNAGFKDAKFRMIWIMILILGVFFLSFGIKPIEIIKFAQITNGLLLPIIAVFLLWVVNRTGVMGEYKNNMMQNIFGGLIILLSVLLGAKSILTVLGFL</sequence>
<reference evidence="9" key="1">
    <citation type="submission" date="2016-11" db="EMBL/GenBank/DDBJ databases">
        <authorList>
            <person name="Varghese N."/>
            <person name="Submissions S."/>
        </authorList>
    </citation>
    <scope>NUCLEOTIDE SEQUENCE [LARGE SCALE GENOMIC DNA]</scope>
    <source>
        <strain evidence="9">DSM 16478</strain>
    </source>
</reference>
<dbReference type="PANTHER" id="PTHR11706:SF33">
    <property type="entry name" value="NATURAL RESISTANCE-ASSOCIATED MACROPHAGE PROTEIN 2"/>
    <property type="match status" value="1"/>
</dbReference>
<organism evidence="8 9">
    <name type="scientific">Maribacter aquivivus</name>
    <dbReference type="NCBI Taxonomy" id="228958"/>
    <lineage>
        <taxon>Bacteria</taxon>
        <taxon>Pseudomonadati</taxon>
        <taxon>Bacteroidota</taxon>
        <taxon>Flavobacteriia</taxon>
        <taxon>Flavobacteriales</taxon>
        <taxon>Flavobacteriaceae</taxon>
        <taxon>Maribacter</taxon>
    </lineage>
</organism>
<dbReference type="Pfam" id="PF01566">
    <property type="entry name" value="Nramp"/>
    <property type="match status" value="1"/>
</dbReference>
<dbReference type="GO" id="GO:0005886">
    <property type="term" value="C:plasma membrane"/>
    <property type="evidence" value="ECO:0007669"/>
    <property type="project" value="TreeGrafter"/>
</dbReference>
<gene>
    <name evidence="8" type="ORF">SAMN04488007_3572</name>
</gene>
<dbReference type="GO" id="GO:0034755">
    <property type="term" value="P:iron ion transmembrane transport"/>
    <property type="evidence" value="ECO:0007669"/>
    <property type="project" value="TreeGrafter"/>
</dbReference>
<dbReference type="GO" id="GO:0005384">
    <property type="term" value="F:manganese ion transmembrane transporter activity"/>
    <property type="evidence" value="ECO:0007669"/>
    <property type="project" value="TreeGrafter"/>
</dbReference>
<feature type="transmembrane region" description="Helical" evidence="7">
    <location>
        <begin position="311"/>
        <end position="331"/>
    </location>
</feature>
<protein>
    <submittedName>
        <fullName evidence="8">NRAMP (Natural resistance-associated macrophage protein) metal ion transporters</fullName>
    </submittedName>
</protein>
<feature type="transmembrane region" description="Helical" evidence="7">
    <location>
        <begin position="182"/>
        <end position="203"/>
    </location>
</feature>
<feature type="transmembrane region" description="Helical" evidence="7">
    <location>
        <begin position="373"/>
        <end position="396"/>
    </location>
</feature>
<feature type="transmembrane region" description="Helical" evidence="7">
    <location>
        <begin position="116"/>
        <end position="136"/>
    </location>
</feature>
<proteinExistence type="predicted"/>
<feature type="transmembrane region" description="Helical" evidence="7">
    <location>
        <begin position="143"/>
        <end position="162"/>
    </location>
</feature>
<feature type="transmembrane region" description="Helical" evidence="7">
    <location>
        <begin position="224"/>
        <end position="246"/>
    </location>
</feature>
<keyword evidence="3 7" id="KW-0812">Transmembrane</keyword>
<comment type="subcellular location">
    <subcellularLocation>
        <location evidence="1">Membrane</location>
        <topology evidence="1">Multi-pass membrane protein</topology>
    </subcellularLocation>
</comment>
<dbReference type="NCBIfam" id="NF037982">
    <property type="entry name" value="Nramp_1"/>
    <property type="match status" value="1"/>
</dbReference>
<keyword evidence="6 7" id="KW-0472">Membrane</keyword>
<feature type="transmembrane region" description="Helical" evidence="7">
    <location>
        <begin position="343"/>
        <end position="361"/>
    </location>
</feature>
<dbReference type="PRINTS" id="PR00447">
    <property type="entry name" value="NATRESASSCMP"/>
</dbReference>
<dbReference type="RefSeq" id="WP_073246714.1">
    <property type="nucleotide sequence ID" value="NZ_CANMVM010000003.1"/>
</dbReference>
<evidence type="ECO:0000256" key="2">
    <source>
        <dbReference type="ARBA" id="ARBA00022448"/>
    </source>
</evidence>
<evidence type="ECO:0000256" key="5">
    <source>
        <dbReference type="ARBA" id="ARBA00022989"/>
    </source>
</evidence>
<dbReference type="AlphaFoldDB" id="A0A1M6UBI8"/>
<evidence type="ECO:0000256" key="1">
    <source>
        <dbReference type="ARBA" id="ARBA00004141"/>
    </source>
</evidence>
<feature type="transmembrane region" description="Helical" evidence="7">
    <location>
        <begin position="76"/>
        <end position="96"/>
    </location>
</feature>
<evidence type="ECO:0000256" key="3">
    <source>
        <dbReference type="ARBA" id="ARBA00022692"/>
    </source>
</evidence>
<dbReference type="InterPro" id="IPR001046">
    <property type="entry name" value="NRAMP_fam"/>
</dbReference>
<name>A0A1M6UBI8_9FLAO</name>
<evidence type="ECO:0000256" key="6">
    <source>
        <dbReference type="ARBA" id="ARBA00023136"/>
    </source>
</evidence>
<dbReference type="PROSITE" id="PS51257">
    <property type="entry name" value="PROKAR_LIPOPROTEIN"/>
    <property type="match status" value="1"/>
</dbReference>
<dbReference type="Proteomes" id="UP000184314">
    <property type="component" value="Unassembled WGS sequence"/>
</dbReference>
<dbReference type="STRING" id="228958.SAMN04488007_3572"/>
<evidence type="ECO:0000313" key="8">
    <source>
        <dbReference type="EMBL" id="SHK66533.1"/>
    </source>
</evidence>
<feature type="transmembrane region" description="Helical" evidence="7">
    <location>
        <begin position="33"/>
        <end position="49"/>
    </location>
</feature>
<accession>A0A1M6UBI8</accession>
<dbReference type="OrthoDB" id="9787548at2"/>
<dbReference type="PANTHER" id="PTHR11706">
    <property type="entry name" value="SOLUTE CARRIER PROTEIN FAMILY 11 MEMBER"/>
    <property type="match status" value="1"/>
</dbReference>
<keyword evidence="5 7" id="KW-1133">Transmembrane helix</keyword>
<feature type="transmembrane region" description="Helical" evidence="7">
    <location>
        <begin position="266"/>
        <end position="290"/>
    </location>
</feature>
<dbReference type="EMBL" id="FQZX01000003">
    <property type="protein sequence ID" value="SHK66533.1"/>
    <property type="molecule type" value="Genomic_DNA"/>
</dbReference>
<dbReference type="GO" id="GO:0015293">
    <property type="term" value="F:symporter activity"/>
    <property type="evidence" value="ECO:0007669"/>
    <property type="project" value="UniProtKB-KW"/>
</dbReference>
<evidence type="ECO:0000256" key="4">
    <source>
        <dbReference type="ARBA" id="ARBA00022847"/>
    </source>
</evidence>
<evidence type="ECO:0000313" key="9">
    <source>
        <dbReference type="Proteomes" id="UP000184314"/>
    </source>
</evidence>
<dbReference type="GO" id="GO:0015086">
    <property type="term" value="F:cadmium ion transmembrane transporter activity"/>
    <property type="evidence" value="ECO:0007669"/>
    <property type="project" value="TreeGrafter"/>
</dbReference>
<evidence type="ECO:0000256" key="7">
    <source>
        <dbReference type="SAM" id="Phobius"/>
    </source>
</evidence>
<keyword evidence="2" id="KW-0813">Transport</keyword>
<keyword evidence="4" id="KW-0769">Symport</keyword>
<keyword evidence="9" id="KW-1185">Reference proteome</keyword>